<dbReference type="AlphaFoldDB" id="A0A512N9S9"/>
<dbReference type="RefSeq" id="WP_147149811.1">
    <property type="nucleotide sequence ID" value="NZ_BKAJ01000045.1"/>
</dbReference>
<dbReference type="OrthoDB" id="8232231at2"/>
<evidence type="ECO:0000313" key="2">
    <source>
        <dbReference type="EMBL" id="GEP55728.1"/>
    </source>
</evidence>
<evidence type="ECO:0000313" key="3">
    <source>
        <dbReference type="Proteomes" id="UP000321058"/>
    </source>
</evidence>
<feature type="transmembrane region" description="Helical" evidence="1">
    <location>
        <begin position="83"/>
        <end position="101"/>
    </location>
</feature>
<feature type="transmembrane region" description="Helical" evidence="1">
    <location>
        <begin position="144"/>
        <end position="163"/>
    </location>
</feature>
<keyword evidence="3" id="KW-1185">Reference proteome</keyword>
<evidence type="ECO:0000256" key="1">
    <source>
        <dbReference type="SAM" id="Phobius"/>
    </source>
</evidence>
<evidence type="ECO:0008006" key="4">
    <source>
        <dbReference type="Google" id="ProtNLM"/>
    </source>
</evidence>
<accession>A0A512N9S9</accession>
<keyword evidence="1" id="KW-1133">Transmembrane helix</keyword>
<gene>
    <name evidence="2" type="ORF">RSO01_28940</name>
</gene>
<comment type="caution">
    <text evidence="2">The sequence shown here is derived from an EMBL/GenBank/DDBJ whole genome shotgun (WGS) entry which is preliminary data.</text>
</comment>
<organism evidence="2 3">
    <name type="scientific">Reyranella soli</name>
    <dbReference type="NCBI Taxonomy" id="1230389"/>
    <lineage>
        <taxon>Bacteria</taxon>
        <taxon>Pseudomonadati</taxon>
        <taxon>Pseudomonadota</taxon>
        <taxon>Alphaproteobacteria</taxon>
        <taxon>Hyphomicrobiales</taxon>
        <taxon>Reyranellaceae</taxon>
        <taxon>Reyranella</taxon>
    </lineage>
</organism>
<keyword evidence="1" id="KW-0472">Membrane</keyword>
<protein>
    <recommendedName>
        <fullName evidence="4">DUF2306 domain-containing protein</fullName>
    </recommendedName>
</protein>
<keyword evidence="1" id="KW-0812">Transmembrane</keyword>
<feature type="transmembrane region" description="Helical" evidence="1">
    <location>
        <begin position="20"/>
        <end position="44"/>
    </location>
</feature>
<feature type="transmembrane region" description="Helical" evidence="1">
    <location>
        <begin position="108"/>
        <end position="129"/>
    </location>
</feature>
<reference evidence="2 3" key="1">
    <citation type="submission" date="2019-07" db="EMBL/GenBank/DDBJ databases">
        <title>Whole genome shotgun sequence of Reyranella soli NBRC 108950.</title>
        <authorList>
            <person name="Hosoyama A."/>
            <person name="Uohara A."/>
            <person name="Ohji S."/>
            <person name="Ichikawa N."/>
        </authorList>
    </citation>
    <scope>NUCLEOTIDE SEQUENCE [LARGE SCALE GENOMIC DNA]</scope>
    <source>
        <strain evidence="2 3">NBRC 108950</strain>
    </source>
</reference>
<name>A0A512N9S9_9HYPH</name>
<dbReference type="EMBL" id="BKAJ01000045">
    <property type="protein sequence ID" value="GEP55728.1"/>
    <property type="molecule type" value="Genomic_DNA"/>
</dbReference>
<sequence>MPDDTTIVFGVPVPSTDPGFLAVVRFHILVGVTCVIAGLVAMLSRKRRGRHSTSGTLYYWCLAVLVASATGLSVVRWAENDHLFILGLLSLIAATVGRTALRQRWRHWIRVHITGMGLSYILMLTAFYVDNGKNLPLWSELPQIAFWLLPAAIGIPLIVRALVRHPLARRELTKS</sequence>
<proteinExistence type="predicted"/>
<dbReference type="Proteomes" id="UP000321058">
    <property type="component" value="Unassembled WGS sequence"/>
</dbReference>
<feature type="transmembrane region" description="Helical" evidence="1">
    <location>
        <begin position="56"/>
        <end position="77"/>
    </location>
</feature>